<keyword evidence="1" id="KW-0472">Membrane</keyword>
<reference evidence="2 3" key="1">
    <citation type="submission" date="2018-08" db="EMBL/GenBank/DDBJ databases">
        <title>Genomic Encyclopedia of Type Strains, Phase IV (KMG-IV): sequencing the most valuable type-strain genomes for metagenomic binning, comparative biology and taxonomic classification.</title>
        <authorList>
            <person name="Goeker M."/>
        </authorList>
    </citation>
    <scope>NUCLEOTIDE SEQUENCE [LARGE SCALE GENOMIC DNA]</scope>
    <source>
        <strain evidence="2 3">BW863</strain>
    </source>
</reference>
<dbReference type="PANTHER" id="PTHR34989">
    <property type="entry name" value="PROTEIN HDED"/>
    <property type="match status" value="1"/>
</dbReference>
<feature type="transmembrane region" description="Helical" evidence="1">
    <location>
        <begin position="55"/>
        <end position="77"/>
    </location>
</feature>
<dbReference type="Pfam" id="PF03729">
    <property type="entry name" value="DUF308"/>
    <property type="match status" value="1"/>
</dbReference>
<comment type="caution">
    <text evidence="2">The sequence shown here is derived from an EMBL/GenBank/DDBJ whole genome shotgun (WGS) entry which is preliminary data.</text>
</comment>
<name>A0A3D9YTR2_9HYPH</name>
<dbReference type="GO" id="GO:0005886">
    <property type="term" value="C:plasma membrane"/>
    <property type="evidence" value="ECO:0007669"/>
    <property type="project" value="TreeGrafter"/>
</dbReference>
<accession>A0A3D9YTR2</accession>
<dbReference type="InterPro" id="IPR005325">
    <property type="entry name" value="DUF308_memb"/>
</dbReference>
<feature type="transmembrane region" description="Helical" evidence="1">
    <location>
        <begin position="109"/>
        <end position="129"/>
    </location>
</feature>
<evidence type="ECO:0000313" key="3">
    <source>
        <dbReference type="Proteomes" id="UP000256900"/>
    </source>
</evidence>
<dbReference type="PANTHER" id="PTHR34989:SF1">
    <property type="entry name" value="PROTEIN HDED"/>
    <property type="match status" value="1"/>
</dbReference>
<keyword evidence="3" id="KW-1185">Reference proteome</keyword>
<feature type="transmembrane region" description="Helical" evidence="1">
    <location>
        <begin position="141"/>
        <end position="160"/>
    </location>
</feature>
<feature type="transmembrane region" description="Helical" evidence="1">
    <location>
        <begin position="28"/>
        <end position="49"/>
    </location>
</feature>
<sequence length="201" mass="21218">MSLPTETAPISSLPAAASGCVERLRHRWPWFVALGVLVAAMGVAALALVVSATIASVYIIAFFMVIAGGGEIAFAFGARSWTRFFLWVIAGLAYIVVAAFALAQPIMAAAVFTLLLGIALFVTGIIRIYVGTQLNKDVRGIVILAGIVTSVVGLVVLIGWPANSFVILGVLLGLDLLFWGGSWITLGLRMKARLLALPRHA</sequence>
<dbReference type="Proteomes" id="UP000256900">
    <property type="component" value="Unassembled WGS sequence"/>
</dbReference>
<evidence type="ECO:0000256" key="1">
    <source>
        <dbReference type="SAM" id="Phobius"/>
    </source>
</evidence>
<dbReference type="InterPro" id="IPR052712">
    <property type="entry name" value="Acid_resist_chaperone_HdeD"/>
</dbReference>
<feature type="transmembrane region" description="Helical" evidence="1">
    <location>
        <begin position="84"/>
        <end position="103"/>
    </location>
</feature>
<organism evidence="2 3">
    <name type="scientific">Methylovirgula ligni</name>
    <dbReference type="NCBI Taxonomy" id="569860"/>
    <lineage>
        <taxon>Bacteria</taxon>
        <taxon>Pseudomonadati</taxon>
        <taxon>Pseudomonadota</taxon>
        <taxon>Alphaproteobacteria</taxon>
        <taxon>Hyphomicrobiales</taxon>
        <taxon>Beijerinckiaceae</taxon>
        <taxon>Methylovirgula</taxon>
    </lineage>
</organism>
<keyword evidence="1" id="KW-1133">Transmembrane helix</keyword>
<dbReference type="OrthoDB" id="9815400at2"/>
<gene>
    <name evidence="2" type="ORF">DES32_2038</name>
</gene>
<keyword evidence="1" id="KW-0812">Transmembrane</keyword>
<dbReference type="AlphaFoldDB" id="A0A3D9YTR2"/>
<proteinExistence type="predicted"/>
<feature type="transmembrane region" description="Helical" evidence="1">
    <location>
        <begin position="166"/>
        <end position="186"/>
    </location>
</feature>
<evidence type="ECO:0000313" key="2">
    <source>
        <dbReference type="EMBL" id="REF85997.1"/>
    </source>
</evidence>
<dbReference type="EMBL" id="QUMO01000003">
    <property type="protein sequence ID" value="REF85997.1"/>
    <property type="molecule type" value="Genomic_DNA"/>
</dbReference>
<protein>
    <submittedName>
        <fullName evidence="2">Uncharacterized membrane protein HdeD (DUF308 family)</fullName>
    </submittedName>
</protein>
<dbReference type="RefSeq" id="WP_115836586.1">
    <property type="nucleotide sequence ID" value="NZ_CP025086.1"/>
</dbReference>